<proteinExistence type="predicted"/>
<evidence type="ECO:0000313" key="2">
    <source>
        <dbReference type="Proteomes" id="UP000001026"/>
    </source>
</evidence>
<dbReference type="KEGG" id="pmm:PMM1949"/>
<sequence>MEDFMKRKHTFFKNKDNNLEDFKAKHNYQIVEEYWRKRRKECEKNLSKFC</sequence>
<evidence type="ECO:0000313" key="1">
    <source>
        <dbReference type="EMBL" id="CAP16454.1"/>
    </source>
</evidence>
<dbReference type="AlphaFoldDB" id="A8WIG6"/>
<gene>
    <name evidence="1" type="ordered locus">PMM1949</name>
</gene>
<dbReference type="EMBL" id="BX548174">
    <property type="protein sequence ID" value="CAP16454.1"/>
    <property type="molecule type" value="Genomic_DNA"/>
</dbReference>
<organism evidence="1 2">
    <name type="scientific">Prochlorococcus marinus subsp. pastoris (strain CCMP1986 / NIES-2087 / MED4)</name>
    <dbReference type="NCBI Taxonomy" id="59919"/>
    <lineage>
        <taxon>Bacteria</taxon>
        <taxon>Bacillati</taxon>
        <taxon>Cyanobacteriota</taxon>
        <taxon>Cyanophyceae</taxon>
        <taxon>Synechococcales</taxon>
        <taxon>Prochlorococcaceae</taxon>
        <taxon>Prochlorococcus</taxon>
    </lineage>
</organism>
<dbReference type="HOGENOM" id="CLU_215419_0_0_3"/>
<reference evidence="1 2" key="1">
    <citation type="journal article" date="2003" name="Nature">
        <title>Genome divergence in two Prochlorococcus ecotypes reflects oceanic niche differentiation.</title>
        <authorList>
            <person name="Rocap G."/>
            <person name="Larimer F.W."/>
            <person name="Lamerdin J.E."/>
            <person name="Malfatti S."/>
            <person name="Chain P."/>
            <person name="Ahlgren N.A."/>
            <person name="Arellano A."/>
            <person name="Coleman M."/>
            <person name="Hauser L."/>
            <person name="Hess W.R."/>
            <person name="Johnson Z.I."/>
            <person name="Land M.L."/>
            <person name="Lindell D."/>
            <person name="Post A.F."/>
            <person name="Regala W."/>
            <person name="Shah M."/>
            <person name="Shaw S.L."/>
            <person name="Steglich C."/>
            <person name="Sullivan M.B."/>
            <person name="Ting C.S."/>
            <person name="Tolonen A."/>
            <person name="Webb E.A."/>
            <person name="Zinser E.R."/>
            <person name="Chisholm S.W."/>
        </authorList>
    </citation>
    <scope>NUCLEOTIDE SEQUENCE [LARGE SCALE GENOMIC DNA]</scope>
    <source>
        <strain evidence="2">CCMP1986 / NIES-2087 / MED4</strain>
    </source>
</reference>
<dbReference type="Proteomes" id="UP000001026">
    <property type="component" value="Chromosome"/>
</dbReference>
<accession>A8WIG6</accession>
<dbReference type="STRING" id="59919.PMM1949"/>
<name>A8WIG6_PROMP</name>
<protein>
    <submittedName>
        <fullName evidence="1">Uncharacterized protein</fullName>
    </submittedName>
</protein>